<dbReference type="Proteomes" id="UP000243140">
    <property type="component" value="Unassembled WGS sequence"/>
</dbReference>
<evidence type="ECO:0000256" key="4">
    <source>
        <dbReference type="ARBA" id="ARBA00022692"/>
    </source>
</evidence>
<name>A0ABX3SQK4_MYCMA</name>
<gene>
    <name evidence="10" type="ORF">BST29_14420</name>
</gene>
<feature type="region of interest" description="Disordered" evidence="7">
    <location>
        <begin position="159"/>
        <end position="178"/>
    </location>
</feature>
<proteinExistence type="inferred from homology"/>
<keyword evidence="3" id="KW-1003">Cell membrane</keyword>
<comment type="similarity">
    <text evidence="2">Belongs to the UPF0702 family.</text>
</comment>
<feature type="transmembrane region" description="Helical" evidence="8">
    <location>
        <begin position="15"/>
        <end position="35"/>
    </location>
</feature>
<dbReference type="PANTHER" id="PTHR34582">
    <property type="entry name" value="UPF0702 TRANSMEMBRANE PROTEIN YCAP"/>
    <property type="match status" value="1"/>
</dbReference>
<keyword evidence="6 8" id="KW-0472">Membrane</keyword>
<dbReference type="PANTHER" id="PTHR34582:SF6">
    <property type="entry name" value="UPF0702 TRANSMEMBRANE PROTEIN YCAP"/>
    <property type="match status" value="1"/>
</dbReference>
<reference evidence="10 11" key="1">
    <citation type="submission" date="2017-02" db="EMBL/GenBank/DDBJ databases">
        <title>The new phylogeny of genus Mycobacterium.</title>
        <authorList>
            <person name="Tortoli E."/>
            <person name="Trovato A."/>
            <person name="Cirillo D.M."/>
        </authorList>
    </citation>
    <scope>NUCLEOTIDE SEQUENCE [LARGE SCALE GENOMIC DNA]</scope>
    <source>
        <strain evidence="10 11">IP1130001</strain>
    </source>
</reference>
<evidence type="ECO:0000313" key="11">
    <source>
        <dbReference type="Proteomes" id="UP000243140"/>
    </source>
</evidence>
<evidence type="ECO:0000256" key="2">
    <source>
        <dbReference type="ARBA" id="ARBA00006448"/>
    </source>
</evidence>
<accession>A0ABX3SQK4</accession>
<evidence type="ECO:0000313" key="10">
    <source>
        <dbReference type="EMBL" id="ORA81506.1"/>
    </source>
</evidence>
<evidence type="ECO:0000256" key="6">
    <source>
        <dbReference type="ARBA" id="ARBA00023136"/>
    </source>
</evidence>
<comment type="caution">
    <text evidence="10">The sequence shown here is derived from an EMBL/GenBank/DDBJ whole genome shotgun (WGS) entry which is preliminary data.</text>
</comment>
<sequence length="178" mass="19665">MRDLLVQFVDGWRPAAYAALKAFALFVTAAMAFRVTLRRTIAEFTPFDWVTAVAVGAIVGRTATAADTSWLTGSAALLALIAAHDIVARLRFIPWVRRLVDPPVRVLIRDGQLDKTNLRRCRLTREDLDAILRQHGHRTPADIRLALFETKGVVSVLADTNPHPDERSAIPPESGTAF</sequence>
<evidence type="ECO:0000256" key="8">
    <source>
        <dbReference type="SAM" id="Phobius"/>
    </source>
</evidence>
<evidence type="ECO:0000256" key="3">
    <source>
        <dbReference type="ARBA" id="ARBA00022475"/>
    </source>
</evidence>
<protein>
    <submittedName>
        <fullName evidence="10">DUF421 domain-containing protein</fullName>
    </submittedName>
</protein>
<evidence type="ECO:0000259" key="9">
    <source>
        <dbReference type="Pfam" id="PF04239"/>
    </source>
</evidence>
<dbReference type="Gene3D" id="3.30.240.20">
    <property type="entry name" value="bsu07140 like domains"/>
    <property type="match status" value="1"/>
</dbReference>
<organism evidence="10 11">
    <name type="scientific">Mycobacterium malmoense</name>
    <dbReference type="NCBI Taxonomy" id="1780"/>
    <lineage>
        <taxon>Bacteria</taxon>
        <taxon>Bacillati</taxon>
        <taxon>Actinomycetota</taxon>
        <taxon>Actinomycetes</taxon>
        <taxon>Mycobacteriales</taxon>
        <taxon>Mycobacteriaceae</taxon>
        <taxon>Mycobacterium</taxon>
    </lineage>
</organism>
<dbReference type="Pfam" id="PF04239">
    <property type="entry name" value="DUF421"/>
    <property type="match status" value="1"/>
</dbReference>
<evidence type="ECO:0000256" key="1">
    <source>
        <dbReference type="ARBA" id="ARBA00004651"/>
    </source>
</evidence>
<keyword evidence="5 8" id="KW-1133">Transmembrane helix</keyword>
<keyword evidence="11" id="KW-1185">Reference proteome</keyword>
<keyword evidence="4 8" id="KW-0812">Transmembrane</keyword>
<dbReference type="RefSeq" id="WP_071510191.1">
    <property type="nucleotide sequence ID" value="NZ_CP060015.1"/>
</dbReference>
<dbReference type="EMBL" id="MVHV01000013">
    <property type="protein sequence ID" value="ORA81506.1"/>
    <property type="molecule type" value="Genomic_DNA"/>
</dbReference>
<feature type="domain" description="YetF C-terminal" evidence="9">
    <location>
        <begin position="95"/>
        <end position="161"/>
    </location>
</feature>
<comment type="subcellular location">
    <subcellularLocation>
        <location evidence="1">Cell membrane</location>
        <topology evidence="1">Multi-pass membrane protein</topology>
    </subcellularLocation>
</comment>
<dbReference type="InterPro" id="IPR023090">
    <property type="entry name" value="UPF0702_alpha/beta_dom_sf"/>
</dbReference>
<evidence type="ECO:0000256" key="7">
    <source>
        <dbReference type="SAM" id="MobiDB-lite"/>
    </source>
</evidence>
<evidence type="ECO:0000256" key="5">
    <source>
        <dbReference type="ARBA" id="ARBA00022989"/>
    </source>
</evidence>
<dbReference type="InterPro" id="IPR007353">
    <property type="entry name" value="DUF421"/>
</dbReference>